<dbReference type="Gene3D" id="3.30.70.330">
    <property type="match status" value="1"/>
</dbReference>
<dbReference type="InterPro" id="IPR011993">
    <property type="entry name" value="PH-like_dom_sf"/>
</dbReference>
<dbReference type="EMBL" id="CP119893">
    <property type="protein sequence ID" value="WFD26017.1"/>
    <property type="molecule type" value="Genomic_DNA"/>
</dbReference>
<dbReference type="Proteomes" id="UP001213623">
    <property type="component" value="Chromosome 2"/>
</dbReference>
<comment type="subcellular location">
    <subcellularLocation>
        <location evidence="2">Cytoplasm</location>
    </subcellularLocation>
    <subcellularLocation>
        <location evidence="1">Nucleus</location>
    </subcellularLocation>
</comment>
<feature type="region of interest" description="Disordered" evidence="6">
    <location>
        <begin position="191"/>
        <end position="227"/>
    </location>
</feature>
<dbReference type="GO" id="GO:0000387">
    <property type="term" value="P:spliceosomal snRNP assembly"/>
    <property type="evidence" value="ECO:0007669"/>
    <property type="project" value="TreeGrafter"/>
</dbReference>
<protein>
    <recommendedName>
        <fullName evidence="9">RRM domain-containing protein</fullName>
    </recommendedName>
</protein>
<dbReference type="Pfam" id="PF03517">
    <property type="entry name" value="Voldacs"/>
    <property type="match status" value="1"/>
</dbReference>
<dbReference type="GO" id="GO:0045292">
    <property type="term" value="P:mRNA cis splicing, via spliceosome"/>
    <property type="evidence" value="ECO:0007669"/>
    <property type="project" value="TreeGrafter"/>
</dbReference>
<feature type="compositionally biased region" description="Acidic residues" evidence="6">
    <location>
        <begin position="191"/>
        <end position="202"/>
    </location>
</feature>
<evidence type="ECO:0000313" key="7">
    <source>
        <dbReference type="EMBL" id="WFD26017.1"/>
    </source>
</evidence>
<gene>
    <name evidence="7" type="ORF">MNAN1_000992</name>
</gene>
<dbReference type="GO" id="GO:0005681">
    <property type="term" value="C:spliceosomal complex"/>
    <property type="evidence" value="ECO:0007669"/>
    <property type="project" value="TreeGrafter"/>
</dbReference>
<feature type="compositionally biased region" description="Basic and acidic residues" evidence="6">
    <location>
        <begin position="11"/>
        <end position="26"/>
    </location>
</feature>
<reference evidence="7" key="1">
    <citation type="submission" date="2023-03" db="EMBL/GenBank/DDBJ databases">
        <title>Mating type loci evolution in Malassezia.</title>
        <authorList>
            <person name="Coelho M.A."/>
        </authorList>
    </citation>
    <scope>NUCLEOTIDE SEQUENCE</scope>
    <source>
        <strain evidence="7">CBS 9557</strain>
    </source>
</reference>
<evidence type="ECO:0008006" key="9">
    <source>
        <dbReference type="Google" id="ProtNLM"/>
    </source>
</evidence>
<dbReference type="GO" id="GO:0034715">
    <property type="term" value="C:pICln-Sm protein complex"/>
    <property type="evidence" value="ECO:0007669"/>
    <property type="project" value="TreeGrafter"/>
</dbReference>
<keyword evidence="8" id="KW-1185">Reference proteome</keyword>
<evidence type="ECO:0000256" key="3">
    <source>
        <dbReference type="ARBA" id="ARBA00008209"/>
    </source>
</evidence>
<evidence type="ECO:0000256" key="4">
    <source>
        <dbReference type="ARBA" id="ARBA00022490"/>
    </source>
</evidence>
<accession>A0AAF0J1K2</accession>
<organism evidence="7 8">
    <name type="scientific">Malassezia nana</name>
    <dbReference type="NCBI Taxonomy" id="180528"/>
    <lineage>
        <taxon>Eukaryota</taxon>
        <taxon>Fungi</taxon>
        <taxon>Dikarya</taxon>
        <taxon>Basidiomycota</taxon>
        <taxon>Ustilaginomycotina</taxon>
        <taxon>Malasseziomycetes</taxon>
        <taxon>Malasseziales</taxon>
        <taxon>Malasseziaceae</taxon>
        <taxon>Malassezia</taxon>
    </lineage>
</organism>
<comment type="similarity">
    <text evidence="3">Belongs to the RCAN family.</text>
</comment>
<dbReference type="GO" id="GO:0005829">
    <property type="term" value="C:cytosol"/>
    <property type="evidence" value="ECO:0007669"/>
    <property type="project" value="TreeGrafter"/>
</dbReference>
<keyword evidence="4" id="KW-0963">Cytoplasm</keyword>
<feature type="region of interest" description="Disordered" evidence="6">
    <location>
        <begin position="1"/>
        <end position="26"/>
    </location>
</feature>
<dbReference type="PANTHER" id="PTHR21399:SF0">
    <property type="entry name" value="METHYLOSOME SUBUNIT PICLN"/>
    <property type="match status" value="1"/>
</dbReference>
<evidence type="ECO:0000256" key="1">
    <source>
        <dbReference type="ARBA" id="ARBA00004123"/>
    </source>
</evidence>
<dbReference type="PANTHER" id="PTHR21399">
    <property type="entry name" value="CHLORIDE CONDUCTANCE REGULATORY PROTEIN ICLN"/>
    <property type="match status" value="1"/>
</dbReference>
<dbReference type="InterPro" id="IPR035979">
    <property type="entry name" value="RBD_domain_sf"/>
</dbReference>
<dbReference type="Gene3D" id="2.30.29.30">
    <property type="entry name" value="Pleckstrin-homology domain (PH domain)/Phosphotyrosine-binding domain (PTB)"/>
    <property type="match status" value="1"/>
</dbReference>
<dbReference type="AlphaFoldDB" id="A0AAF0J1K2"/>
<sequence>MPLTRASEAPAFREPEAADHATPESFRDMPPALIQALPTVSLRMQPAPADVLPDQATAPTVVHARGRLWLTEKEITFLPTDAQSMHGFSLPYPSVALHAISRSVPDDMNLDGLYRDACLYCQLDEHPEQDADEGDEDEAVMEMWLATPDADALEQLFESFSYGASLYPSVGATSETHPLAGLGAFQNSETLEDASEDEDQAGDESAPGPIPSEHTAPDDTPPGTNTLMMANLPTDFFTSKDLVQRLYALLQSYGTLVSWVPQPAFGQCLVVFERSEDAQCVKHALDWLPWPYTGTDGAMAPRTAHATCEPRLRVYLHHPTRLTGPLSNTGVDPCAQAHDAFLAPPMPERQFLISPPGSPPIRWPRT</sequence>
<dbReference type="InterPro" id="IPR039924">
    <property type="entry name" value="ICln/Lot5/Saf5"/>
</dbReference>
<dbReference type="SUPFAM" id="SSF54928">
    <property type="entry name" value="RNA-binding domain, RBD"/>
    <property type="match status" value="1"/>
</dbReference>
<evidence type="ECO:0000256" key="5">
    <source>
        <dbReference type="ARBA" id="ARBA00023242"/>
    </source>
</evidence>
<dbReference type="GO" id="GO:0003676">
    <property type="term" value="F:nucleic acid binding"/>
    <property type="evidence" value="ECO:0007669"/>
    <property type="project" value="InterPro"/>
</dbReference>
<dbReference type="InterPro" id="IPR006931">
    <property type="entry name" value="Calcipressin"/>
</dbReference>
<evidence type="ECO:0000256" key="2">
    <source>
        <dbReference type="ARBA" id="ARBA00004496"/>
    </source>
</evidence>
<evidence type="ECO:0000256" key="6">
    <source>
        <dbReference type="SAM" id="MobiDB-lite"/>
    </source>
</evidence>
<dbReference type="Pfam" id="PF04847">
    <property type="entry name" value="Calcipressin"/>
    <property type="match status" value="1"/>
</dbReference>
<dbReference type="InterPro" id="IPR012677">
    <property type="entry name" value="Nucleotide-bd_a/b_plait_sf"/>
</dbReference>
<proteinExistence type="inferred from homology"/>
<dbReference type="GO" id="GO:0019722">
    <property type="term" value="P:calcium-mediated signaling"/>
    <property type="evidence" value="ECO:0007669"/>
    <property type="project" value="InterPro"/>
</dbReference>
<name>A0AAF0J1K2_9BASI</name>
<evidence type="ECO:0000313" key="8">
    <source>
        <dbReference type="Proteomes" id="UP001213623"/>
    </source>
</evidence>
<keyword evidence="5" id="KW-0539">Nucleus</keyword>